<gene>
    <name evidence="1" type="ORF">GCM10010145_11230</name>
</gene>
<reference evidence="1" key="2">
    <citation type="submission" date="2020-09" db="EMBL/GenBank/DDBJ databases">
        <authorList>
            <person name="Sun Q."/>
            <person name="Ohkuma M."/>
        </authorList>
    </citation>
    <scope>NUCLEOTIDE SEQUENCE</scope>
    <source>
        <strain evidence="1">JCM 3131</strain>
    </source>
</reference>
<sequence length="77" mass="7742">MAPAAGTGRGDRLYCLRWVSRGPGGADDAFVPLVVVAGIRGLLVRLGAGPLGVPATRVPSALFRTCAELGGIGGPWA</sequence>
<name>A0A918B874_9ACTN</name>
<keyword evidence="2" id="KW-1185">Reference proteome</keyword>
<evidence type="ECO:0000313" key="2">
    <source>
        <dbReference type="Proteomes" id="UP000620156"/>
    </source>
</evidence>
<accession>A0A918B874</accession>
<organism evidence="1 2">
    <name type="scientific">Streptomyces ruber</name>
    <dbReference type="NCBI Taxonomy" id="83378"/>
    <lineage>
        <taxon>Bacteria</taxon>
        <taxon>Bacillati</taxon>
        <taxon>Actinomycetota</taxon>
        <taxon>Actinomycetes</taxon>
        <taxon>Kitasatosporales</taxon>
        <taxon>Streptomycetaceae</taxon>
        <taxon>Streptomyces</taxon>
    </lineage>
</organism>
<reference evidence="1" key="1">
    <citation type="journal article" date="2014" name="Int. J. Syst. Evol. Microbiol.">
        <title>Complete genome sequence of Corynebacterium casei LMG S-19264T (=DSM 44701T), isolated from a smear-ripened cheese.</title>
        <authorList>
            <consortium name="US DOE Joint Genome Institute (JGI-PGF)"/>
            <person name="Walter F."/>
            <person name="Albersmeier A."/>
            <person name="Kalinowski J."/>
            <person name="Ruckert C."/>
        </authorList>
    </citation>
    <scope>NUCLEOTIDE SEQUENCE</scope>
    <source>
        <strain evidence="1">JCM 3131</strain>
    </source>
</reference>
<dbReference type="EMBL" id="BMQK01000002">
    <property type="protein sequence ID" value="GGQ44339.1"/>
    <property type="molecule type" value="Genomic_DNA"/>
</dbReference>
<dbReference type="Proteomes" id="UP000620156">
    <property type="component" value="Unassembled WGS sequence"/>
</dbReference>
<dbReference type="AlphaFoldDB" id="A0A918B874"/>
<comment type="caution">
    <text evidence="1">The sequence shown here is derived from an EMBL/GenBank/DDBJ whole genome shotgun (WGS) entry which is preliminary data.</text>
</comment>
<protein>
    <submittedName>
        <fullName evidence="1">Uncharacterized protein</fullName>
    </submittedName>
</protein>
<evidence type="ECO:0000313" key="1">
    <source>
        <dbReference type="EMBL" id="GGQ44339.1"/>
    </source>
</evidence>
<proteinExistence type="predicted"/>